<name>A0ABP8GTP6_9SPHI</name>
<feature type="chain" id="PRO_5046499749" description="HMA domain-containing protein" evidence="1">
    <location>
        <begin position="21"/>
        <end position="165"/>
    </location>
</feature>
<evidence type="ECO:0000313" key="3">
    <source>
        <dbReference type="EMBL" id="GAA4329489.1"/>
    </source>
</evidence>
<reference evidence="4" key="1">
    <citation type="journal article" date="2019" name="Int. J. Syst. Evol. Microbiol.">
        <title>The Global Catalogue of Microorganisms (GCM) 10K type strain sequencing project: providing services to taxonomists for standard genome sequencing and annotation.</title>
        <authorList>
            <consortium name="The Broad Institute Genomics Platform"/>
            <consortium name="The Broad Institute Genome Sequencing Center for Infectious Disease"/>
            <person name="Wu L."/>
            <person name="Ma J."/>
        </authorList>
    </citation>
    <scope>NUCLEOTIDE SEQUENCE [LARGE SCALE GENOMIC DNA]</scope>
    <source>
        <strain evidence="4">JCM 17705</strain>
    </source>
</reference>
<dbReference type="RefSeq" id="WP_345212353.1">
    <property type="nucleotide sequence ID" value="NZ_BAABFT010000009.1"/>
</dbReference>
<evidence type="ECO:0000313" key="4">
    <source>
        <dbReference type="Proteomes" id="UP001500582"/>
    </source>
</evidence>
<comment type="caution">
    <text evidence="3">The sequence shown here is derived from an EMBL/GenBank/DDBJ whole genome shotgun (WGS) entry which is preliminary data.</text>
</comment>
<feature type="domain" description="HMA" evidence="2">
    <location>
        <begin position="23"/>
        <end position="90"/>
    </location>
</feature>
<organism evidence="3 4">
    <name type="scientific">Mucilaginibacter gynuensis</name>
    <dbReference type="NCBI Taxonomy" id="1302236"/>
    <lineage>
        <taxon>Bacteria</taxon>
        <taxon>Pseudomonadati</taxon>
        <taxon>Bacteroidota</taxon>
        <taxon>Sphingobacteriia</taxon>
        <taxon>Sphingobacteriales</taxon>
        <taxon>Sphingobacteriaceae</taxon>
        <taxon>Mucilaginibacter</taxon>
    </lineage>
</organism>
<dbReference type="CDD" id="cd00371">
    <property type="entry name" value="HMA"/>
    <property type="match status" value="1"/>
</dbReference>
<dbReference type="PROSITE" id="PS50846">
    <property type="entry name" value="HMA_2"/>
    <property type="match status" value="1"/>
</dbReference>
<dbReference type="SUPFAM" id="SSF55008">
    <property type="entry name" value="HMA, heavy metal-associated domain"/>
    <property type="match status" value="1"/>
</dbReference>
<dbReference type="InterPro" id="IPR036163">
    <property type="entry name" value="HMA_dom_sf"/>
</dbReference>
<dbReference type="InterPro" id="IPR006121">
    <property type="entry name" value="HMA_dom"/>
</dbReference>
<accession>A0ABP8GTP6</accession>
<protein>
    <recommendedName>
        <fullName evidence="2">HMA domain-containing protein</fullName>
    </recommendedName>
</protein>
<dbReference type="Pfam" id="PF00403">
    <property type="entry name" value="HMA"/>
    <property type="match status" value="1"/>
</dbReference>
<dbReference type="EMBL" id="BAABFT010000009">
    <property type="protein sequence ID" value="GAA4329489.1"/>
    <property type="molecule type" value="Genomic_DNA"/>
</dbReference>
<dbReference type="Proteomes" id="UP001500582">
    <property type="component" value="Unassembled WGS sequence"/>
</dbReference>
<keyword evidence="4" id="KW-1185">Reference proteome</keyword>
<dbReference type="Gene3D" id="3.30.70.100">
    <property type="match status" value="1"/>
</dbReference>
<gene>
    <name evidence="3" type="ORF">GCM10023149_34210</name>
</gene>
<evidence type="ECO:0000259" key="2">
    <source>
        <dbReference type="PROSITE" id="PS50846"/>
    </source>
</evidence>
<feature type="signal peptide" evidence="1">
    <location>
        <begin position="1"/>
        <end position="20"/>
    </location>
</feature>
<sequence length="165" mass="18054">MKTLKIFLAIMAISVGVANAQFTKAELQVSGLTCSMCSRATEKALRSLDFISDIKPDLNRNIFVITFKKDAPVNFDMLSKKVENAGFAVNTLKATFNFANTQVSDNMFNYSGNHFHFVNADNKQLNGPVAITFVDKGLASTAVAKKYMGHKPAMGDGKKVYCVVI</sequence>
<keyword evidence="1" id="KW-0732">Signal</keyword>
<evidence type="ECO:0000256" key="1">
    <source>
        <dbReference type="SAM" id="SignalP"/>
    </source>
</evidence>
<proteinExistence type="predicted"/>